<dbReference type="Proteomes" id="UP000075025">
    <property type="component" value="Unassembled WGS sequence"/>
</dbReference>
<dbReference type="InterPro" id="IPR011989">
    <property type="entry name" value="ARM-like"/>
</dbReference>
<dbReference type="Gene3D" id="1.25.10.10">
    <property type="entry name" value="Leucine-rich Repeat Variant"/>
    <property type="match status" value="1"/>
</dbReference>
<dbReference type="Pfam" id="PF13646">
    <property type="entry name" value="HEAT_2"/>
    <property type="match status" value="1"/>
</dbReference>
<dbReference type="OrthoDB" id="9134742at2"/>
<evidence type="ECO:0000313" key="2">
    <source>
        <dbReference type="Proteomes" id="UP000075025"/>
    </source>
</evidence>
<dbReference type="EMBL" id="LDRT01000012">
    <property type="protein sequence ID" value="KTR96369.1"/>
    <property type="molecule type" value="Genomic_DNA"/>
</dbReference>
<protein>
    <submittedName>
        <fullName evidence="1">HEAT repeat-containing protein</fullName>
    </submittedName>
</protein>
<dbReference type="AlphaFoldDB" id="A0A147F0K1"/>
<accession>A0A147F0K1</accession>
<gene>
    <name evidence="1" type="ORF">NS220_02315</name>
</gene>
<name>A0A147F0K1_MICTE</name>
<organism evidence="1 2">
    <name type="scientific">Microbacterium testaceum</name>
    <name type="common">Aureobacterium testaceum</name>
    <name type="synonym">Brevibacterium testaceum</name>
    <dbReference type="NCBI Taxonomy" id="2033"/>
    <lineage>
        <taxon>Bacteria</taxon>
        <taxon>Bacillati</taxon>
        <taxon>Actinomycetota</taxon>
        <taxon>Actinomycetes</taxon>
        <taxon>Micrococcales</taxon>
        <taxon>Microbacteriaceae</taxon>
        <taxon>Microbacterium</taxon>
    </lineage>
</organism>
<reference evidence="1 2" key="1">
    <citation type="journal article" date="2016" name="Front. Microbiol.">
        <title>Genomic Resource of Rice Seed Associated Bacteria.</title>
        <authorList>
            <person name="Midha S."/>
            <person name="Bansal K."/>
            <person name="Sharma S."/>
            <person name="Kumar N."/>
            <person name="Patil P.P."/>
            <person name="Chaudhry V."/>
            <person name="Patil P.B."/>
        </authorList>
    </citation>
    <scope>NUCLEOTIDE SEQUENCE [LARGE SCALE GENOMIC DNA]</scope>
    <source>
        <strain evidence="1 2">NS220</strain>
    </source>
</reference>
<dbReference type="RefSeq" id="WP_058622494.1">
    <property type="nucleotide sequence ID" value="NZ_LDRT01000012.1"/>
</dbReference>
<evidence type="ECO:0000313" key="1">
    <source>
        <dbReference type="EMBL" id="KTR96369.1"/>
    </source>
</evidence>
<sequence length="218" mass="23538">MTDSTPTERLRAALQNADASARLEAALAAGTRPDDSYVEELVARCAVESDFFVRDMLTWALTRHDPSRAVEVLLPEVKSEIPQARSQALHTLSKIGDPVAFSAITPALLRDPHPEVARAAWRTASGLVPEGAQETLADELATQFGRGDHDTQRSLSRAFATIGFRAEGAIEQAIVSPYDVISAHARATAIVMDDPDADFAEAAVEARRVVAKRALPRD</sequence>
<comment type="caution">
    <text evidence="1">The sequence shown here is derived from an EMBL/GenBank/DDBJ whole genome shotgun (WGS) entry which is preliminary data.</text>
</comment>
<dbReference type="SUPFAM" id="SSF48371">
    <property type="entry name" value="ARM repeat"/>
    <property type="match status" value="1"/>
</dbReference>
<dbReference type="PATRIC" id="fig|2033.6.peg.435"/>
<dbReference type="InterPro" id="IPR016024">
    <property type="entry name" value="ARM-type_fold"/>
</dbReference>
<proteinExistence type="predicted"/>